<dbReference type="InterPro" id="IPR041792">
    <property type="entry name" value="MPP_PAP"/>
</dbReference>
<dbReference type="Pfam" id="PF00149">
    <property type="entry name" value="Metallophos"/>
    <property type="match status" value="1"/>
</dbReference>
<keyword evidence="9" id="KW-0408">Iron</keyword>
<dbReference type="Proteomes" id="UP000235220">
    <property type="component" value="Chromosome 3"/>
</dbReference>
<evidence type="ECO:0000256" key="2">
    <source>
        <dbReference type="ARBA" id="ARBA00001947"/>
    </source>
</evidence>
<dbReference type="CDD" id="cd00839">
    <property type="entry name" value="MPP_PAPs"/>
    <property type="match status" value="1"/>
</dbReference>
<accession>A0A2I4E2M6</accession>
<evidence type="ECO:0000313" key="16">
    <source>
        <dbReference type="RefSeq" id="XP_018813642.1"/>
    </source>
</evidence>
<dbReference type="InterPro" id="IPR008963">
    <property type="entry name" value="Purple_acid_Pase-like_N"/>
</dbReference>
<protein>
    <recommendedName>
        <fullName evidence="11">Purple acid phosphatase</fullName>
        <ecNumber evidence="11">3.1.3.2</ecNumber>
    </recommendedName>
</protein>
<comment type="catalytic activity">
    <reaction evidence="1 11">
        <text>a phosphate monoester + H2O = an alcohol + phosphate</text>
        <dbReference type="Rhea" id="RHEA:15017"/>
        <dbReference type="ChEBI" id="CHEBI:15377"/>
        <dbReference type="ChEBI" id="CHEBI:30879"/>
        <dbReference type="ChEBI" id="CHEBI:43474"/>
        <dbReference type="ChEBI" id="CHEBI:67140"/>
        <dbReference type="EC" id="3.1.3.2"/>
    </reaction>
</comment>
<gene>
    <name evidence="16" type="primary">LOC108985698</name>
</gene>
<evidence type="ECO:0000259" key="13">
    <source>
        <dbReference type="Pfam" id="PF14008"/>
    </source>
</evidence>
<evidence type="ECO:0000313" key="15">
    <source>
        <dbReference type="Proteomes" id="UP000235220"/>
    </source>
</evidence>
<dbReference type="GeneID" id="108985698"/>
<evidence type="ECO:0000256" key="8">
    <source>
        <dbReference type="ARBA" id="ARBA00022833"/>
    </source>
</evidence>
<keyword evidence="8" id="KW-0862">Zinc</keyword>
<dbReference type="PANTHER" id="PTHR22953">
    <property type="entry name" value="ACID PHOSPHATASE RELATED"/>
    <property type="match status" value="1"/>
</dbReference>
<feature type="chain" id="PRO_5043056770" description="Purple acid phosphatase" evidence="11">
    <location>
        <begin position="31"/>
        <end position="449"/>
    </location>
</feature>
<feature type="signal peptide" evidence="11">
    <location>
        <begin position="1"/>
        <end position="30"/>
    </location>
</feature>
<evidence type="ECO:0000259" key="12">
    <source>
        <dbReference type="Pfam" id="PF00149"/>
    </source>
</evidence>
<feature type="domain" description="Purple acid phosphatase N-terminal" evidence="14">
    <location>
        <begin position="55"/>
        <end position="142"/>
    </location>
</feature>
<evidence type="ECO:0000256" key="3">
    <source>
        <dbReference type="ARBA" id="ARBA00001962"/>
    </source>
</evidence>
<evidence type="ECO:0000256" key="5">
    <source>
        <dbReference type="ARBA" id="ARBA00022723"/>
    </source>
</evidence>
<dbReference type="Pfam" id="PF16656">
    <property type="entry name" value="Pur_ac_phosph_N"/>
    <property type="match status" value="1"/>
</dbReference>
<dbReference type="Gene3D" id="3.60.21.10">
    <property type="match status" value="1"/>
</dbReference>
<dbReference type="FunFam" id="2.60.40.380:FF:000001">
    <property type="entry name" value="Fe(3+)-Zn(2+) purple acid phosphatase"/>
    <property type="match status" value="1"/>
</dbReference>
<feature type="domain" description="Calcineurin-like phosphoesterase" evidence="12">
    <location>
        <begin position="151"/>
        <end position="341"/>
    </location>
</feature>
<dbReference type="InterPro" id="IPR039331">
    <property type="entry name" value="PAPs-like"/>
</dbReference>
<dbReference type="GO" id="GO:0003993">
    <property type="term" value="F:acid phosphatase activity"/>
    <property type="evidence" value="ECO:0000318"/>
    <property type="project" value="GO_Central"/>
</dbReference>
<dbReference type="InterPro" id="IPR029052">
    <property type="entry name" value="Metallo-depent_PP-like"/>
</dbReference>
<dbReference type="InterPro" id="IPR015914">
    <property type="entry name" value="PAPs_N"/>
</dbReference>
<comment type="similarity">
    <text evidence="4 11">Belongs to the metallophosphoesterase superfamily. Purple acid phosphatase family.</text>
</comment>
<dbReference type="Gramene" id="Jr03_01620_p1">
    <property type="protein sequence ID" value="cds.Jr03_01620_p1"/>
    <property type="gene ID" value="Jr03_01620"/>
</dbReference>
<dbReference type="SUPFAM" id="SSF56300">
    <property type="entry name" value="Metallo-dependent phosphatases"/>
    <property type="match status" value="1"/>
</dbReference>
<evidence type="ECO:0000256" key="4">
    <source>
        <dbReference type="ARBA" id="ARBA00008723"/>
    </source>
</evidence>
<dbReference type="PANTHER" id="PTHR22953:SF7">
    <property type="entry name" value="PURPLE ACID PHOSPHATASE 22"/>
    <property type="match status" value="1"/>
</dbReference>
<evidence type="ECO:0000256" key="9">
    <source>
        <dbReference type="ARBA" id="ARBA00023004"/>
    </source>
</evidence>
<dbReference type="AlphaFoldDB" id="A0A2I4E2M6"/>
<evidence type="ECO:0000256" key="11">
    <source>
        <dbReference type="RuleBase" id="RU361203"/>
    </source>
</evidence>
<sequence>MKKIMRARVFHFPLLLTIFMIFPQVLLVQSENDDFSRQPPRPIIRTQHDRSDSDPQQVHISLVGRDHMRVTWITDDKQAPSIVEYGTEKGKYDAKARGEHTEYTYFKYSSGKIHHTKIGPLEPSTTYFYRCGGSGPEFSFKTPPSTFPIEFAVVGDLGQTEWTASTLAHVDSEDYDVFLLPGDLSYANGQQPLWDSFGRLVEPYASRRPWMVTEGNHDIEIMIPDHPQGFTAYNSRWLMPYEESGSKSNLYYSFDVAGTHIIMLGSYTKFYVESPQYKWLESDLAQVNRKKTPWVLVLLHAPWYNTNTAHQGEGEIMRQTMEKLLYKARVDLVFAGHVHAYERFTRIYRNKHNPCGPVYITIGDGGNREGLALEYLEPASPLSLYREPSFGHGRLRILNETHAYWSWHRNNDADALVADTVWLESLSTSKTCQNTVDEEATTSFVNNEL</sequence>
<dbReference type="EC" id="3.1.3.2" evidence="11"/>
<keyword evidence="7 11" id="KW-0378">Hydrolase</keyword>
<dbReference type="RefSeq" id="XP_018813642.1">
    <property type="nucleotide sequence ID" value="XM_018958097.2"/>
</dbReference>
<dbReference type="STRING" id="51240.A0A2I4E2M6"/>
<keyword evidence="5" id="KW-0479">Metal-binding</keyword>
<dbReference type="Pfam" id="PF14008">
    <property type="entry name" value="Metallophos_C"/>
    <property type="match status" value="1"/>
</dbReference>
<name>A0A2I4E2M6_JUGRE</name>
<dbReference type="Gene3D" id="2.60.40.380">
    <property type="entry name" value="Purple acid phosphatase-like, N-terminal"/>
    <property type="match status" value="1"/>
</dbReference>
<dbReference type="GO" id="GO:0046872">
    <property type="term" value="F:metal ion binding"/>
    <property type="evidence" value="ECO:0007669"/>
    <property type="project" value="UniProtKB-KW"/>
</dbReference>
<dbReference type="SUPFAM" id="SSF49363">
    <property type="entry name" value="Purple acid phosphatase, N-terminal domain"/>
    <property type="match status" value="1"/>
</dbReference>
<comment type="cofactor">
    <cofactor evidence="2">
        <name>Zn(2+)</name>
        <dbReference type="ChEBI" id="CHEBI:29105"/>
    </cofactor>
</comment>
<dbReference type="InterPro" id="IPR025733">
    <property type="entry name" value="PAPs_C"/>
</dbReference>
<evidence type="ECO:0000259" key="14">
    <source>
        <dbReference type="Pfam" id="PF16656"/>
    </source>
</evidence>
<dbReference type="InterPro" id="IPR004843">
    <property type="entry name" value="Calcineurin-like_PHP"/>
</dbReference>
<feature type="domain" description="Purple acid phosphatase C-terminal" evidence="13">
    <location>
        <begin position="356"/>
        <end position="417"/>
    </location>
</feature>
<organism evidence="15 16">
    <name type="scientific">Juglans regia</name>
    <name type="common">English walnut</name>
    <dbReference type="NCBI Taxonomy" id="51240"/>
    <lineage>
        <taxon>Eukaryota</taxon>
        <taxon>Viridiplantae</taxon>
        <taxon>Streptophyta</taxon>
        <taxon>Embryophyta</taxon>
        <taxon>Tracheophyta</taxon>
        <taxon>Spermatophyta</taxon>
        <taxon>Magnoliopsida</taxon>
        <taxon>eudicotyledons</taxon>
        <taxon>Gunneridae</taxon>
        <taxon>Pentapetalae</taxon>
        <taxon>rosids</taxon>
        <taxon>fabids</taxon>
        <taxon>Fagales</taxon>
        <taxon>Juglandaceae</taxon>
        <taxon>Juglans</taxon>
    </lineage>
</organism>
<evidence type="ECO:0000256" key="10">
    <source>
        <dbReference type="ARBA" id="ARBA00023180"/>
    </source>
</evidence>
<keyword evidence="10" id="KW-0325">Glycoprotein</keyword>
<dbReference type="KEGG" id="jre:108985698"/>
<dbReference type="FunCoup" id="A0A2I4E2M6">
    <property type="interactions" value="165"/>
</dbReference>
<keyword evidence="6 11" id="KW-0732">Signal</keyword>
<evidence type="ECO:0000256" key="6">
    <source>
        <dbReference type="ARBA" id="ARBA00022729"/>
    </source>
</evidence>
<comment type="cofactor">
    <cofactor evidence="3">
        <name>Fe cation</name>
        <dbReference type="ChEBI" id="CHEBI:24875"/>
    </cofactor>
</comment>
<evidence type="ECO:0000256" key="7">
    <source>
        <dbReference type="ARBA" id="ARBA00022801"/>
    </source>
</evidence>
<dbReference type="OrthoDB" id="45007at2759"/>
<evidence type="ECO:0000256" key="1">
    <source>
        <dbReference type="ARBA" id="ARBA00000032"/>
    </source>
</evidence>
<keyword evidence="15" id="KW-1185">Reference proteome</keyword>
<proteinExistence type="inferred from homology"/>
<reference evidence="16" key="1">
    <citation type="submission" date="2025-08" db="UniProtKB">
        <authorList>
            <consortium name="RefSeq"/>
        </authorList>
    </citation>
    <scope>IDENTIFICATION</scope>
    <source>
        <tissue evidence="16">Leaves</tissue>
    </source>
</reference>